<keyword evidence="4" id="KW-0812">Transmembrane</keyword>
<feature type="transmembrane region" description="Helical" evidence="4">
    <location>
        <begin position="336"/>
        <end position="357"/>
    </location>
</feature>
<feature type="transmembrane region" description="Helical" evidence="4">
    <location>
        <begin position="311"/>
        <end position="330"/>
    </location>
</feature>
<dbReference type="EMBL" id="BBRZ01000088">
    <property type="protein sequence ID" value="GAM58460.1"/>
    <property type="molecule type" value="Genomic_DNA"/>
</dbReference>
<dbReference type="PANTHER" id="PTHR43630:SF1">
    <property type="entry name" value="POLY-BETA-1,6-N-ACETYL-D-GLUCOSAMINE SYNTHASE"/>
    <property type="match status" value="1"/>
</dbReference>
<dbReference type="PANTHER" id="PTHR43630">
    <property type="entry name" value="POLY-BETA-1,6-N-ACETYL-D-GLUCOSAMINE SYNTHASE"/>
    <property type="match status" value="1"/>
</dbReference>
<dbReference type="GO" id="GO:0016757">
    <property type="term" value="F:glycosyltransferase activity"/>
    <property type="evidence" value="ECO:0007669"/>
    <property type="project" value="UniProtKB-KW"/>
</dbReference>
<comment type="caution">
    <text evidence="5">The sequence shown here is derived from an EMBL/GenBank/DDBJ whole genome shotgun (WGS) entry which is preliminary data.</text>
</comment>
<evidence type="ECO:0000256" key="4">
    <source>
        <dbReference type="SAM" id="Phobius"/>
    </source>
</evidence>
<organism evidence="5 6">
    <name type="scientific">Vibrio ishigakensis</name>
    <dbReference type="NCBI Taxonomy" id="1481914"/>
    <lineage>
        <taxon>Bacteria</taxon>
        <taxon>Pseudomonadati</taxon>
        <taxon>Pseudomonadota</taxon>
        <taxon>Gammaproteobacteria</taxon>
        <taxon>Vibrionales</taxon>
        <taxon>Vibrionaceae</taxon>
        <taxon>Vibrio</taxon>
    </lineage>
</organism>
<dbReference type="AlphaFoldDB" id="A0A0B8NVC8"/>
<comment type="similarity">
    <text evidence="1">Belongs to the glycosyltransferase 2 family.</text>
</comment>
<keyword evidence="6" id="KW-1185">Reference proteome</keyword>
<dbReference type="Proteomes" id="UP000031671">
    <property type="component" value="Unassembled WGS sequence"/>
</dbReference>
<keyword evidence="2" id="KW-0328">Glycosyltransferase</keyword>
<proteinExistence type="inferred from homology"/>
<evidence type="ECO:0000313" key="5">
    <source>
        <dbReference type="EMBL" id="GAM58460.1"/>
    </source>
</evidence>
<feature type="transmembrane region" description="Helical" evidence="4">
    <location>
        <begin position="6"/>
        <end position="30"/>
    </location>
</feature>
<dbReference type="Gene3D" id="3.90.550.10">
    <property type="entry name" value="Spore Coat Polysaccharide Biosynthesis Protein SpsA, Chain A"/>
    <property type="match status" value="1"/>
</dbReference>
<dbReference type="InterPro" id="IPR029044">
    <property type="entry name" value="Nucleotide-diphossugar_trans"/>
</dbReference>
<gene>
    <name evidence="5" type="ORF">JCM19231_1219</name>
</gene>
<dbReference type="CDD" id="cd06439">
    <property type="entry name" value="CESA_like_1"/>
    <property type="match status" value="1"/>
</dbReference>
<sequence>MTNLQIGLAALFTVASLLIIYHHVGYPLLLKFLVSRTKPKSITSDRNYKTQHDDKDLPSVSFVVPAYNEQEWIAEKIRNIACLDYPRDKLRVIILCDGCSDDTASIARMTIQEAICSDTLFEIFDDGVNRGKVARINQAMRMVTSDVTVLSDVSALVSVDALLVCAKHFQDENVGVVNGTYTLLQAGSEGEEQYWRYQGLIKCAEADLATSIGSHGAFYSFRSKLFETLDDNTINDDFILPMQIVSKGYEAHYETNVVATELEPTDLTQDFKRRLRISAGNMQQALVLLKLFHPKFRTIAFAFFSGKGLRLLTPYLMLICLGTSLALYEVTPFQWLFWGQVSIYLTGILGVAAPVVLKFKPLQLIHYLLSVIQPI</sequence>
<keyword evidence="4" id="KW-1133">Transmembrane helix</keyword>
<dbReference type="SUPFAM" id="SSF53448">
    <property type="entry name" value="Nucleotide-diphospho-sugar transferases"/>
    <property type="match status" value="1"/>
</dbReference>
<keyword evidence="3 5" id="KW-0808">Transferase</keyword>
<evidence type="ECO:0000313" key="6">
    <source>
        <dbReference type="Proteomes" id="UP000031671"/>
    </source>
</evidence>
<reference evidence="5 6" key="2">
    <citation type="submission" date="2015-01" db="EMBL/GenBank/DDBJ databases">
        <authorList>
            <consortium name="NBRP consortium"/>
            <person name="Sawabe T."/>
            <person name="Meirelles P."/>
            <person name="Feng G."/>
            <person name="Sayaka M."/>
            <person name="Hattori M."/>
            <person name="Ohkuma M."/>
        </authorList>
    </citation>
    <scope>NUCLEOTIDE SEQUENCE [LARGE SCALE GENOMIC DNA]</scope>
    <source>
        <strain evidence="6">JCM 19231</strain>
    </source>
</reference>
<accession>A0A0B8NVC8</accession>
<evidence type="ECO:0000256" key="3">
    <source>
        <dbReference type="ARBA" id="ARBA00022679"/>
    </source>
</evidence>
<dbReference type="Pfam" id="PF13641">
    <property type="entry name" value="Glyco_tranf_2_3"/>
    <property type="match status" value="1"/>
</dbReference>
<evidence type="ECO:0000256" key="1">
    <source>
        <dbReference type="ARBA" id="ARBA00006739"/>
    </source>
</evidence>
<keyword evidence="4" id="KW-0472">Membrane</keyword>
<evidence type="ECO:0000256" key="2">
    <source>
        <dbReference type="ARBA" id="ARBA00022676"/>
    </source>
</evidence>
<reference evidence="5 6" key="1">
    <citation type="submission" date="2015-01" db="EMBL/GenBank/DDBJ databases">
        <title>Vibrio sp. C1 JCM 19231 whole genome shotgun sequence.</title>
        <authorList>
            <person name="Sawabe T."/>
            <person name="Meirelles P."/>
            <person name="Feng G."/>
            <person name="Sayaka M."/>
            <person name="Hattori M."/>
            <person name="Ohkuma M."/>
        </authorList>
    </citation>
    <scope>NUCLEOTIDE SEQUENCE [LARGE SCALE GENOMIC DNA]</scope>
    <source>
        <strain evidence="6">JCM 19231</strain>
    </source>
</reference>
<name>A0A0B8NVC8_9VIBR</name>
<protein>
    <submittedName>
        <fullName evidence="5">Glycosyltransferase sypQ</fullName>
    </submittedName>
</protein>